<sequence>MYWNVHLCAASFLWDVTVVGASNESNMECYLVHMSTAVDTLRGFERDKHFPQETPFSSYRQPVAFGKRSAVDTFLPRAPPDKSHNSNVEFSGYAGRRVEAKAKLEANREEELSKIPTTGFPEHYFKFAAYNELEIREDVKIAISQFWSTVKVKTVNGEVQLQALVDGKKIVVTEASIRRDLQLEDAEGMDCLPNATIFKELTRMGAKTTAWNKFSSTMASAIIYLATNQKFNFSKYIFKNMVKNSVNEGKFIMYPRFGQVFLDNQLEGMETHDEIYIAPSYTKKVFGNMKRVRKGFSGNVTPLFLTMMVQAQQEQGEGLAIPTNP</sequence>
<dbReference type="Proteomes" id="UP001151760">
    <property type="component" value="Unassembled WGS sequence"/>
</dbReference>
<proteinExistence type="predicted"/>
<reference evidence="2" key="2">
    <citation type="submission" date="2022-01" db="EMBL/GenBank/DDBJ databases">
        <authorList>
            <person name="Yamashiro T."/>
            <person name="Shiraishi A."/>
            <person name="Satake H."/>
            <person name="Nakayama K."/>
        </authorList>
    </citation>
    <scope>NUCLEOTIDE SEQUENCE</scope>
</reference>
<organism evidence="2 3">
    <name type="scientific">Tanacetum coccineum</name>
    <dbReference type="NCBI Taxonomy" id="301880"/>
    <lineage>
        <taxon>Eukaryota</taxon>
        <taxon>Viridiplantae</taxon>
        <taxon>Streptophyta</taxon>
        <taxon>Embryophyta</taxon>
        <taxon>Tracheophyta</taxon>
        <taxon>Spermatophyta</taxon>
        <taxon>Magnoliopsida</taxon>
        <taxon>eudicotyledons</taxon>
        <taxon>Gunneridae</taxon>
        <taxon>Pentapetalae</taxon>
        <taxon>asterids</taxon>
        <taxon>campanulids</taxon>
        <taxon>Asterales</taxon>
        <taxon>Asteraceae</taxon>
        <taxon>Asteroideae</taxon>
        <taxon>Anthemideae</taxon>
        <taxon>Anthemidinae</taxon>
        <taxon>Tanacetum</taxon>
    </lineage>
</organism>
<accession>A0ABQ5I6Z4</accession>
<keyword evidence="1" id="KW-0732">Signal</keyword>
<name>A0ABQ5I6Z4_9ASTR</name>
<evidence type="ECO:0000256" key="1">
    <source>
        <dbReference type="SAM" id="SignalP"/>
    </source>
</evidence>
<evidence type="ECO:0000313" key="3">
    <source>
        <dbReference type="Proteomes" id="UP001151760"/>
    </source>
</evidence>
<dbReference type="EMBL" id="BQNB010020363">
    <property type="protein sequence ID" value="GJT95168.1"/>
    <property type="molecule type" value="Genomic_DNA"/>
</dbReference>
<feature type="signal peptide" evidence="1">
    <location>
        <begin position="1"/>
        <end position="21"/>
    </location>
</feature>
<gene>
    <name evidence="2" type="ORF">Tco_1090686</name>
</gene>
<keyword evidence="3" id="KW-1185">Reference proteome</keyword>
<comment type="caution">
    <text evidence="2">The sequence shown here is derived from an EMBL/GenBank/DDBJ whole genome shotgun (WGS) entry which is preliminary data.</text>
</comment>
<feature type="chain" id="PRO_5047008138" evidence="1">
    <location>
        <begin position="22"/>
        <end position="325"/>
    </location>
</feature>
<reference evidence="2" key="1">
    <citation type="journal article" date="2022" name="Int. J. Mol. Sci.">
        <title>Draft Genome of Tanacetum Coccineum: Genomic Comparison of Closely Related Tanacetum-Family Plants.</title>
        <authorList>
            <person name="Yamashiro T."/>
            <person name="Shiraishi A."/>
            <person name="Nakayama K."/>
            <person name="Satake H."/>
        </authorList>
    </citation>
    <scope>NUCLEOTIDE SEQUENCE</scope>
</reference>
<evidence type="ECO:0000313" key="2">
    <source>
        <dbReference type="EMBL" id="GJT95168.1"/>
    </source>
</evidence>
<protein>
    <submittedName>
        <fullName evidence="2">Uncharacterized protein</fullName>
    </submittedName>
</protein>